<organism evidence="2 3">
    <name type="scientific">Vulgatibacter incomptus</name>
    <dbReference type="NCBI Taxonomy" id="1391653"/>
    <lineage>
        <taxon>Bacteria</taxon>
        <taxon>Pseudomonadati</taxon>
        <taxon>Myxococcota</taxon>
        <taxon>Myxococcia</taxon>
        <taxon>Myxococcales</taxon>
        <taxon>Cystobacterineae</taxon>
        <taxon>Vulgatibacteraceae</taxon>
        <taxon>Vulgatibacter</taxon>
    </lineage>
</organism>
<accession>A0A0K1PAV7</accession>
<sequence>MAAALTALGSGSACSHGGTTASAGTINEQWLARVPEGELQGVEEARAGERKARDELVRARSEQTDAQNMLKVTKAHQEKAKAGVAAAESKAKAAQKSGNAALLQQSRDNVDRANEMKSVSDSRVELAQAKVEEANAHEKLASAHVDTEHSKTELAEYDALVANGDTRVKNMHRANFQATEAQKRSDELALKAEYSKSQERVAEAQKKYDEARSTLQASQPTPPAG</sequence>
<name>A0A0K1PAV7_9BACT</name>
<evidence type="ECO:0000313" key="2">
    <source>
        <dbReference type="EMBL" id="AKU90234.1"/>
    </source>
</evidence>
<dbReference type="AlphaFoldDB" id="A0A0K1PAV7"/>
<evidence type="ECO:0000256" key="1">
    <source>
        <dbReference type="SAM" id="MobiDB-lite"/>
    </source>
</evidence>
<feature type="region of interest" description="Disordered" evidence="1">
    <location>
        <begin position="37"/>
        <end position="69"/>
    </location>
</feature>
<evidence type="ECO:0000313" key="3">
    <source>
        <dbReference type="Proteomes" id="UP000055590"/>
    </source>
</evidence>
<feature type="compositionally biased region" description="Low complexity" evidence="1">
    <location>
        <begin position="1"/>
        <end position="13"/>
    </location>
</feature>
<dbReference type="STRING" id="1391653.AKJ08_0621"/>
<feature type="region of interest" description="Disordered" evidence="1">
    <location>
        <begin position="194"/>
        <end position="225"/>
    </location>
</feature>
<proteinExistence type="predicted"/>
<feature type="compositionally biased region" description="Basic and acidic residues" evidence="1">
    <location>
        <begin position="108"/>
        <end position="121"/>
    </location>
</feature>
<dbReference type="KEGG" id="vin:AKJ08_0621"/>
<feature type="compositionally biased region" description="Basic and acidic residues" evidence="1">
    <location>
        <begin position="194"/>
        <end position="212"/>
    </location>
</feature>
<reference evidence="2 3" key="1">
    <citation type="submission" date="2015-08" db="EMBL/GenBank/DDBJ databases">
        <authorList>
            <person name="Babu N.S."/>
            <person name="Beckwith C.J."/>
            <person name="Beseler K.G."/>
            <person name="Brison A."/>
            <person name="Carone J.V."/>
            <person name="Caskin T.P."/>
            <person name="Diamond M."/>
            <person name="Durham M.E."/>
            <person name="Foxe J.M."/>
            <person name="Go M."/>
            <person name="Henderson B.A."/>
            <person name="Jones I.B."/>
            <person name="McGettigan J.A."/>
            <person name="Micheletti S.J."/>
            <person name="Nasrallah M.E."/>
            <person name="Ortiz D."/>
            <person name="Piller C.R."/>
            <person name="Privatt S.R."/>
            <person name="Schneider S.L."/>
            <person name="Sharp S."/>
            <person name="Smith T.C."/>
            <person name="Stanton J.D."/>
            <person name="Ullery H.E."/>
            <person name="Wilson R.J."/>
            <person name="Serrano M.G."/>
            <person name="Buck G."/>
            <person name="Lee V."/>
            <person name="Wang Y."/>
            <person name="Carvalho R."/>
            <person name="Voegtly L."/>
            <person name="Shi R."/>
            <person name="Duckworth R."/>
            <person name="Johnson A."/>
            <person name="Loviza R."/>
            <person name="Walstead R."/>
            <person name="Shah Z."/>
            <person name="Kiflezghi M."/>
            <person name="Wade K."/>
            <person name="Ball S.L."/>
            <person name="Bradley K.W."/>
            <person name="Asai D.J."/>
            <person name="Bowman C.A."/>
            <person name="Russell D.A."/>
            <person name="Pope W.H."/>
            <person name="Jacobs-Sera D."/>
            <person name="Hendrix R.W."/>
            <person name="Hatfull G.F."/>
        </authorList>
    </citation>
    <scope>NUCLEOTIDE SEQUENCE [LARGE SCALE GENOMIC DNA]</scope>
    <source>
        <strain evidence="2 3">DSM 27710</strain>
    </source>
</reference>
<feature type="compositionally biased region" description="Basic and acidic residues" evidence="1">
    <location>
        <begin position="43"/>
        <end position="63"/>
    </location>
</feature>
<gene>
    <name evidence="2" type="ORF">AKJ08_0621</name>
</gene>
<dbReference type="Proteomes" id="UP000055590">
    <property type="component" value="Chromosome"/>
</dbReference>
<keyword evidence="2" id="KW-0449">Lipoprotein</keyword>
<feature type="region of interest" description="Disordered" evidence="1">
    <location>
        <begin position="96"/>
        <end position="121"/>
    </location>
</feature>
<dbReference type="PATRIC" id="fig|1391653.3.peg.639"/>
<keyword evidence="3" id="KW-1185">Reference proteome</keyword>
<feature type="region of interest" description="Disordered" evidence="1">
    <location>
        <begin position="1"/>
        <end position="22"/>
    </location>
</feature>
<dbReference type="OrthoDB" id="5383443at2"/>
<protein>
    <submittedName>
        <fullName evidence="2">Putative lipoprotein</fullName>
    </submittedName>
</protein>
<dbReference type="EMBL" id="CP012332">
    <property type="protein sequence ID" value="AKU90234.1"/>
    <property type="molecule type" value="Genomic_DNA"/>
</dbReference>